<accession>A0AAD9D878</accession>
<dbReference type="Pfam" id="PF13516">
    <property type="entry name" value="LRR_6"/>
    <property type="match status" value="2"/>
</dbReference>
<comment type="caution">
    <text evidence="5">The sequence shown here is derived from an EMBL/GenBank/DDBJ whole genome shotgun (WGS) entry which is preliminary data.</text>
</comment>
<dbReference type="SMART" id="SM00368">
    <property type="entry name" value="LRR_RI"/>
    <property type="match status" value="5"/>
</dbReference>
<dbReference type="SUPFAM" id="SSF52047">
    <property type="entry name" value="RNI-like"/>
    <property type="match status" value="1"/>
</dbReference>
<name>A0AAD9D878_9STRA</name>
<feature type="region of interest" description="Disordered" evidence="4">
    <location>
        <begin position="664"/>
        <end position="712"/>
    </location>
</feature>
<keyword evidence="1" id="KW-0433">Leucine-rich repeat</keyword>
<dbReference type="InterPro" id="IPR051279">
    <property type="entry name" value="PP1-Reg/Actin-Interact_Protein"/>
</dbReference>
<feature type="region of interest" description="Disordered" evidence="4">
    <location>
        <begin position="1"/>
        <end position="93"/>
    </location>
</feature>
<evidence type="ECO:0000313" key="6">
    <source>
        <dbReference type="Proteomes" id="UP001224775"/>
    </source>
</evidence>
<sequence length="712" mass="79608">MENDTQSSLSAAAAAVAPPRRSGRERRQAESVYDDATAAAAAAKRKKSRKAEASEETRKRKPADDEDEEQSLFDFSVSEEGATSFGSQDPEKLVRKWPTNIGQSFQWGKKISPGQTHRERESTFDRSEFQSVDGDKVFHYNNWVHRHELTYGARSTFERAQRALVAKQQDQHSIKLKCKFSIESKLTQVPYHENMMQCYDYFAVGVKTCRELECFTISDYNLPPSPWLGSNILPVLDRNSRLETLELSNCSLSATDLSSLVKLLAGNKSISSLDISRSNIESVETVKALAKAIKKHPTLRNVNLAYCSLGNGSIVALKKMLKACKGCDSLEIGHEDFNAKCGAAVAKFIGEKNSLVSFSLLGATLDTASKKAMMDAIVKNKTIKKLCLRSNKLQLPGIIRNSKKNSNALSRLTHLDLSCNNFLLKKPECKLVTLILSNNHLTSKGADVLLPAVKKNTSLQHLDLSANWLSDAVAPAVLDLLKDNSQLLTLDLSGNKSLRTHNEVRTRSERGWGWNYNREDAGCAKIVKGALFDIASLDALVRSNHVCVVKMKGSNRGDLYERRLERFINALNVSNGKKIKLKIILARTFVQQEFGYNKFGLEVMPSEMPRCLEKRTGRYWNGLTRRYVEDQTDPRLSRLYDVIVASQSLPLLFARGPGEALEKVVQKKKNGKSNKPRKRRKFGEADDDDDEAWLPKGAKERVESGQETGEQE</sequence>
<evidence type="ECO:0000256" key="3">
    <source>
        <dbReference type="ARBA" id="ARBA00038315"/>
    </source>
</evidence>
<evidence type="ECO:0000256" key="4">
    <source>
        <dbReference type="SAM" id="MobiDB-lite"/>
    </source>
</evidence>
<dbReference type="PANTHER" id="PTHR24112:SF9">
    <property type="entry name" value="PROTEIN PHOSPHATASE 1 REGULATORY SUBUNIT 37"/>
    <property type="match status" value="1"/>
</dbReference>
<organism evidence="5 6">
    <name type="scientific">Skeletonema marinoi</name>
    <dbReference type="NCBI Taxonomy" id="267567"/>
    <lineage>
        <taxon>Eukaryota</taxon>
        <taxon>Sar</taxon>
        <taxon>Stramenopiles</taxon>
        <taxon>Ochrophyta</taxon>
        <taxon>Bacillariophyta</taxon>
        <taxon>Coscinodiscophyceae</taxon>
        <taxon>Thalassiosirophycidae</taxon>
        <taxon>Thalassiosirales</taxon>
        <taxon>Skeletonemataceae</taxon>
        <taxon>Skeletonema</taxon>
        <taxon>Skeletonema marinoi-dohrnii complex</taxon>
    </lineage>
</organism>
<dbReference type="Proteomes" id="UP001224775">
    <property type="component" value="Unassembled WGS sequence"/>
</dbReference>
<feature type="compositionally biased region" description="Basic residues" evidence="4">
    <location>
        <begin position="666"/>
        <end position="681"/>
    </location>
</feature>
<evidence type="ECO:0000256" key="1">
    <source>
        <dbReference type="ARBA" id="ARBA00022614"/>
    </source>
</evidence>
<dbReference type="EMBL" id="JATAAI010000029">
    <property type="protein sequence ID" value="KAK1736409.1"/>
    <property type="molecule type" value="Genomic_DNA"/>
</dbReference>
<evidence type="ECO:0000256" key="2">
    <source>
        <dbReference type="ARBA" id="ARBA00022737"/>
    </source>
</evidence>
<reference evidence="5" key="1">
    <citation type="submission" date="2023-06" db="EMBL/GenBank/DDBJ databases">
        <title>Survivors Of The Sea: Transcriptome response of Skeletonema marinoi to long-term dormancy.</title>
        <authorList>
            <person name="Pinder M.I.M."/>
            <person name="Kourtchenko O."/>
            <person name="Robertson E.K."/>
            <person name="Larsson T."/>
            <person name="Maumus F."/>
            <person name="Osuna-Cruz C.M."/>
            <person name="Vancaester E."/>
            <person name="Stenow R."/>
            <person name="Vandepoele K."/>
            <person name="Ploug H."/>
            <person name="Bruchert V."/>
            <person name="Godhe A."/>
            <person name="Topel M."/>
        </authorList>
    </citation>
    <scope>NUCLEOTIDE SEQUENCE</scope>
    <source>
        <strain evidence="5">R05AC</strain>
    </source>
</reference>
<dbReference type="Gene3D" id="3.80.10.10">
    <property type="entry name" value="Ribonuclease Inhibitor"/>
    <property type="match status" value="2"/>
</dbReference>
<comment type="similarity">
    <text evidence="3">Belongs to the PPP1R37 family.</text>
</comment>
<dbReference type="InterPro" id="IPR032675">
    <property type="entry name" value="LRR_dom_sf"/>
</dbReference>
<keyword evidence="2" id="KW-0677">Repeat</keyword>
<keyword evidence="6" id="KW-1185">Reference proteome</keyword>
<gene>
    <name evidence="5" type="ORF">QTG54_013009</name>
</gene>
<dbReference type="Pfam" id="PF00560">
    <property type="entry name" value="LRR_1"/>
    <property type="match status" value="1"/>
</dbReference>
<dbReference type="InterPro" id="IPR001611">
    <property type="entry name" value="Leu-rich_rpt"/>
</dbReference>
<evidence type="ECO:0000313" key="5">
    <source>
        <dbReference type="EMBL" id="KAK1736409.1"/>
    </source>
</evidence>
<protein>
    <submittedName>
        <fullName evidence="5">Leucine-rich repeat protein</fullName>
    </submittedName>
</protein>
<dbReference type="PANTHER" id="PTHR24112">
    <property type="entry name" value="LEUCINE-RICH REPEAT, ISOFORM F-RELATED"/>
    <property type="match status" value="1"/>
</dbReference>
<proteinExistence type="inferred from homology"/>
<dbReference type="AlphaFoldDB" id="A0AAD9D878"/>
<feature type="compositionally biased region" description="Polar residues" evidence="4">
    <location>
        <begin position="1"/>
        <end position="10"/>
    </location>
</feature>